<keyword evidence="3" id="KW-1185">Reference proteome</keyword>
<dbReference type="Proteomes" id="UP000287033">
    <property type="component" value="Unassembled WGS sequence"/>
</dbReference>
<dbReference type="EMBL" id="BEZZ01014679">
    <property type="protein sequence ID" value="GCC39298.1"/>
    <property type="molecule type" value="Genomic_DNA"/>
</dbReference>
<name>A0A401T9H3_CHIPU</name>
<evidence type="ECO:0000313" key="3">
    <source>
        <dbReference type="Proteomes" id="UP000287033"/>
    </source>
</evidence>
<gene>
    <name evidence="2" type="ORF">chiPu_0023050</name>
</gene>
<accession>A0A401T9H3</accession>
<feature type="compositionally biased region" description="Polar residues" evidence="1">
    <location>
        <begin position="26"/>
        <end position="35"/>
    </location>
</feature>
<reference evidence="2 3" key="1">
    <citation type="journal article" date="2018" name="Nat. Ecol. Evol.">
        <title>Shark genomes provide insights into elasmobranch evolution and the origin of vertebrates.</title>
        <authorList>
            <person name="Hara Y"/>
            <person name="Yamaguchi K"/>
            <person name="Onimaru K"/>
            <person name="Kadota M"/>
            <person name="Koyanagi M"/>
            <person name="Keeley SD"/>
            <person name="Tatsumi K"/>
            <person name="Tanaka K"/>
            <person name="Motone F"/>
            <person name="Kageyama Y"/>
            <person name="Nozu R"/>
            <person name="Adachi N"/>
            <person name="Nishimura O"/>
            <person name="Nakagawa R"/>
            <person name="Tanegashima C"/>
            <person name="Kiyatake I"/>
            <person name="Matsumoto R"/>
            <person name="Murakumo K"/>
            <person name="Nishida K"/>
            <person name="Terakita A"/>
            <person name="Kuratani S"/>
            <person name="Sato K"/>
            <person name="Hyodo S Kuraku.S."/>
        </authorList>
    </citation>
    <scope>NUCLEOTIDE SEQUENCE [LARGE SCALE GENOMIC DNA]</scope>
</reference>
<evidence type="ECO:0000256" key="1">
    <source>
        <dbReference type="SAM" id="MobiDB-lite"/>
    </source>
</evidence>
<protein>
    <submittedName>
        <fullName evidence="2">Uncharacterized protein</fullName>
    </submittedName>
</protein>
<evidence type="ECO:0000313" key="2">
    <source>
        <dbReference type="EMBL" id="GCC39298.1"/>
    </source>
</evidence>
<feature type="region of interest" description="Disordered" evidence="1">
    <location>
        <begin position="1"/>
        <end position="35"/>
    </location>
</feature>
<sequence>DFGEDCAVMGNHGGMEMSPPAEKASESLTARAASS</sequence>
<organism evidence="2 3">
    <name type="scientific">Chiloscyllium punctatum</name>
    <name type="common">Brownbanded bambooshark</name>
    <name type="synonym">Hemiscyllium punctatum</name>
    <dbReference type="NCBI Taxonomy" id="137246"/>
    <lineage>
        <taxon>Eukaryota</taxon>
        <taxon>Metazoa</taxon>
        <taxon>Chordata</taxon>
        <taxon>Craniata</taxon>
        <taxon>Vertebrata</taxon>
        <taxon>Chondrichthyes</taxon>
        <taxon>Elasmobranchii</taxon>
        <taxon>Galeomorphii</taxon>
        <taxon>Galeoidea</taxon>
        <taxon>Orectolobiformes</taxon>
        <taxon>Hemiscylliidae</taxon>
        <taxon>Chiloscyllium</taxon>
    </lineage>
</organism>
<comment type="caution">
    <text evidence="2">The sequence shown here is derived from an EMBL/GenBank/DDBJ whole genome shotgun (WGS) entry which is preliminary data.</text>
</comment>
<proteinExistence type="predicted"/>
<feature type="non-terminal residue" evidence="2">
    <location>
        <position position="1"/>
    </location>
</feature>
<dbReference type="AlphaFoldDB" id="A0A401T9H3"/>